<dbReference type="AlphaFoldDB" id="A0A1V6QVU0"/>
<keyword evidence="1" id="KW-0812">Transmembrane</keyword>
<evidence type="ECO:0008006" key="4">
    <source>
        <dbReference type="Google" id="ProtNLM"/>
    </source>
</evidence>
<dbReference type="PANTHER" id="PTHR34391">
    <property type="entry name" value="UPF0658 GOLGI APPARATUS MEMBRANE PROTEIN C1952.10C-RELATED"/>
    <property type="match status" value="1"/>
</dbReference>
<dbReference type="OrthoDB" id="10252009at2759"/>
<evidence type="ECO:0000256" key="1">
    <source>
        <dbReference type="SAM" id="Phobius"/>
    </source>
</evidence>
<reference evidence="3" key="1">
    <citation type="journal article" date="2017" name="Nat. Microbiol.">
        <title>Global analysis of biosynthetic gene clusters reveals vast potential of secondary metabolite production in Penicillium species.</title>
        <authorList>
            <person name="Nielsen J.C."/>
            <person name="Grijseels S."/>
            <person name="Prigent S."/>
            <person name="Ji B."/>
            <person name="Dainat J."/>
            <person name="Nielsen K.F."/>
            <person name="Frisvad J.C."/>
            <person name="Workman M."/>
            <person name="Nielsen J."/>
        </authorList>
    </citation>
    <scope>NUCLEOTIDE SEQUENCE [LARGE SCALE GENOMIC DNA]</scope>
    <source>
        <strain evidence="3">IBT 29525</strain>
    </source>
</reference>
<feature type="transmembrane region" description="Helical" evidence="1">
    <location>
        <begin position="213"/>
        <end position="234"/>
    </location>
</feature>
<keyword evidence="1" id="KW-1133">Transmembrane helix</keyword>
<evidence type="ECO:0000313" key="3">
    <source>
        <dbReference type="Proteomes" id="UP000191612"/>
    </source>
</evidence>
<name>A0A1V6QVU0_9EURO</name>
<feature type="transmembrane region" description="Helical" evidence="1">
    <location>
        <begin position="177"/>
        <end position="201"/>
    </location>
</feature>
<feature type="transmembrane region" description="Helical" evidence="1">
    <location>
        <begin position="280"/>
        <end position="303"/>
    </location>
</feature>
<dbReference type="GO" id="GO:0005794">
    <property type="term" value="C:Golgi apparatus"/>
    <property type="evidence" value="ECO:0007669"/>
    <property type="project" value="TreeGrafter"/>
</dbReference>
<protein>
    <recommendedName>
        <fullName evidence="4">TRP C-terminal domain-containing protein</fullName>
    </recommendedName>
</protein>
<feature type="transmembrane region" description="Helical" evidence="1">
    <location>
        <begin position="80"/>
        <end position="100"/>
    </location>
</feature>
<feature type="transmembrane region" description="Helical" evidence="1">
    <location>
        <begin position="246"/>
        <end position="268"/>
    </location>
</feature>
<dbReference type="Proteomes" id="UP000191612">
    <property type="component" value="Unassembled WGS sequence"/>
</dbReference>
<organism evidence="2 3">
    <name type="scientific">Penicillium solitum</name>
    <dbReference type="NCBI Taxonomy" id="60172"/>
    <lineage>
        <taxon>Eukaryota</taxon>
        <taxon>Fungi</taxon>
        <taxon>Dikarya</taxon>
        <taxon>Ascomycota</taxon>
        <taxon>Pezizomycotina</taxon>
        <taxon>Eurotiomycetes</taxon>
        <taxon>Eurotiomycetidae</taxon>
        <taxon>Eurotiales</taxon>
        <taxon>Aspergillaceae</taxon>
        <taxon>Penicillium</taxon>
    </lineage>
</organism>
<dbReference type="PANTHER" id="PTHR34391:SF1">
    <property type="entry name" value="UPF0658 GOLGI APPARATUS MEMBRANE PROTEIN C1952.10C-RELATED"/>
    <property type="match status" value="1"/>
</dbReference>
<dbReference type="InterPro" id="IPR040410">
    <property type="entry name" value="UPF0658_Golgi"/>
</dbReference>
<dbReference type="EMBL" id="MDYO01000033">
    <property type="protein sequence ID" value="OQD93291.1"/>
    <property type="molecule type" value="Genomic_DNA"/>
</dbReference>
<accession>A0A1V6QVU0</accession>
<comment type="caution">
    <text evidence="2">The sequence shown here is derived from an EMBL/GenBank/DDBJ whole genome shotgun (WGS) entry which is preliminary data.</text>
</comment>
<feature type="transmembrane region" description="Helical" evidence="1">
    <location>
        <begin position="135"/>
        <end position="156"/>
    </location>
</feature>
<proteinExistence type="predicted"/>
<dbReference type="STRING" id="60172.A0A1V6QVU0"/>
<feature type="transmembrane region" description="Helical" evidence="1">
    <location>
        <begin position="12"/>
        <end position="32"/>
    </location>
</feature>
<evidence type="ECO:0000313" key="2">
    <source>
        <dbReference type="EMBL" id="OQD93291.1"/>
    </source>
</evidence>
<gene>
    <name evidence="2" type="ORF">PENSOL_c033G00931</name>
</gene>
<sequence>MYKPTTKNQWWFCGQLFAQAILSLAVAIYILIEWQSWVTPLITQVTVSYTVPIGLGIVIFAVLFTFILSLDAIHHQNNALLIAICICNTCLLVFSVMRYSSIQGITNSLYSSRYNKPILVDTSRNLWPRIQPAEIIFPVIVGISSLSLWLCAYFLGKEFSWTIYKSVHGSLQTRKRYRAYEIYIVLIKLIFFFLTGFILQYNLVDVHFDEPEYSLTMALIPAAFLMIMLGIYFVKHEKTYPMIPILLCYLGLIAYLISRIVLLCGHTRRANTAGKDMMLLFAFAALVSTLSTFCCAVVCVLNFDNGLKGVDKWRKQVARESSLFHSGGYRPAGYDLPSHSHSLPRLSLE</sequence>
<keyword evidence="3" id="KW-1185">Reference proteome</keyword>
<keyword evidence="1" id="KW-0472">Membrane</keyword>
<feature type="transmembrane region" description="Helical" evidence="1">
    <location>
        <begin position="52"/>
        <end position="73"/>
    </location>
</feature>